<dbReference type="RefSeq" id="WP_377289343.1">
    <property type="nucleotide sequence ID" value="NZ_JBHSBM010000018.1"/>
</dbReference>
<dbReference type="Pfam" id="PF04218">
    <property type="entry name" value="CENP-B_N"/>
    <property type="match status" value="1"/>
</dbReference>
<dbReference type="InterPro" id="IPR007889">
    <property type="entry name" value="HTH_Psq"/>
</dbReference>
<proteinExistence type="predicted"/>
<sequence>MKRNGDPFTIRNLGNGGMRAILEALAQAETDECVIVKGRDRQWPVNTGAGWVSASRMMWIIRYGDPGELHVLHSCNGGSGNNGCVNVRHLYLGDNSRNVLDRGDAGVQVGEDHHSSVLTTAAVKDIRKRAAAGESHSSLAREYGVSRTTVSDVVNARTWRRLLNA</sequence>
<organism evidence="2 3">
    <name type="scientific">Planomonospora corallina</name>
    <dbReference type="NCBI Taxonomy" id="1806052"/>
    <lineage>
        <taxon>Bacteria</taxon>
        <taxon>Bacillati</taxon>
        <taxon>Actinomycetota</taxon>
        <taxon>Actinomycetes</taxon>
        <taxon>Streptosporangiales</taxon>
        <taxon>Streptosporangiaceae</taxon>
        <taxon>Planomonospora</taxon>
    </lineage>
</organism>
<evidence type="ECO:0000259" key="1">
    <source>
        <dbReference type="Pfam" id="PF04218"/>
    </source>
</evidence>
<accession>A0ABV8I7Z6</accession>
<feature type="domain" description="HTH psq-type" evidence="1">
    <location>
        <begin position="128"/>
        <end position="157"/>
    </location>
</feature>
<dbReference type="InterPro" id="IPR044925">
    <property type="entry name" value="His-Me_finger_sf"/>
</dbReference>
<comment type="caution">
    <text evidence="2">The sequence shown here is derived from an EMBL/GenBank/DDBJ whole genome shotgun (WGS) entry which is preliminary data.</text>
</comment>
<keyword evidence="3" id="KW-1185">Reference proteome</keyword>
<dbReference type="EMBL" id="JBHSBM010000018">
    <property type="protein sequence ID" value="MFC4060261.1"/>
    <property type="molecule type" value="Genomic_DNA"/>
</dbReference>
<name>A0ABV8I7Z6_9ACTN</name>
<dbReference type="Proteomes" id="UP001595850">
    <property type="component" value="Unassembled WGS sequence"/>
</dbReference>
<evidence type="ECO:0000313" key="2">
    <source>
        <dbReference type="EMBL" id="MFC4060261.1"/>
    </source>
</evidence>
<dbReference type="SUPFAM" id="SSF54060">
    <property type="entry name" value="His-Me finger endonucleases"/>
    <property type="match status" value="1"/>
</dbReference>
<dbReference type="CDD" id="cd00569">
    <property type="entry name" value="HTH_Hin_like"/>
    <property type="match status" value="1"/>
</dbReference>
<evidence type="ECO:0000313" key="3">
    <source>
        <dbReference type="Proteomes" id="UP001595850"/>
    </source>
</evidence>
<reference evidence="3" key="1">
    <citation type="journal article" date="2019" name="Int. J. Syst. Evol. Microbiol.">
        <title>The Global Catalogue of Microorganisms (GCM) 10K type strain sequencing project: providing services to taxonomists for standard genome sequencing and annotation.</title>
        <authorList>
            <consortium name="The Broad Institute Genomics Platform"/>
            <consortium name="The Broad Institute Genome Sequencing Center for Infectious Disease"/>
            <person name="Wu L."/>
            <person name="Ma J."/>
        </authorList>
    </citation>
    <scope>NUCLEOTIDE SEQUENCE [LARGE SCALE GENOMIC DNA]</scope>
    <source>
        <strain evidence="3">TBRC 4489</strain>
    </source>
</reference>
<gene>
    <name evidence="2" type="ORF">ACFOWE_18305</name>
</gene>
<protein>
    <submittedName>
        <fullName evidence="2">Helix-turn-helix domain-containing protein</fullName>
    </submittedName>
</protein>